<name>A0A1J6WS97_9BACI</name>
<evidence type="ECO:0000256" key="2">
    <source>
        <dbReference type="SAM" id="Phobius"/>
    </source>
</evidence>
<evidence type="ECO:0000313" key="4">
    <source>
        <dbReference type="Proteomes" id="UP000182062"/>
    </source>
</evidence>
<dbReference type="InterPro" id="IPR024232">
    <property type="entry name" value="SpoIIIAH"/>
</dbReference>
<dbReference type="EMBL" id="MINN01000085">
    <property type="protein sequence ID" value="OIU71099.1"/>
    <property type="molecule type" value="Genomic_DNA"/>
</dbReference>
<dbReference type="Gene3D" id="1.10.287.4300">
    <property type="entry name" value="Stage III sporulation protein AH-like"/>
    <property type="match status" value="1"/>
</dbReference>
<dbReference type="Proteomes" id="UP000182062">
    <property type="component" value="Unassembled WGS sequence"/>
</dbReference>
<dbReference type="Pfam" id="PF12685">
    <property type="entry name" value="SpoIIIAH"/>
    <property type="match status" value="1"/>
</dbReference>
<keyword evidence="2" id="KW-0812">Transmembrane</keyword>
<dbReference type="RefSeq" id="WP_071618490.1">
    <property type="nucleotide sequence ID" value="NZ_MINN01000085.1"/>
</dbReference>
<protein>
    <submittedName>
        <fullName evidence="3">Stage III sporulation protein AH</fullName>
    </submittedName>
</protein>
<accession>A0A1J6WS97</accession>
<keyword evidence="1" id="KW-0175">Coiled coil</keyword>
<proteinExistence type="predicted"/>
<keyword evidence="2" id="KW-0472">Membrane</keyword>
<organism evidence="3 4">
    <name type="scientific">Rossellomorea aquimaris</name>
    <dbReference type="NCBI Taxonomy" id="189382"/>
    <lineage>
        <taxon>Bacteria</taxon>
        <taxon>Bacillati</taxon>
        <taxon>Bacillota</taxon>
        <taxon>Bacilli</taxon>
        <taxon>Bacillales</taxon>
        <taxon>Bacillaceae</taxon>
        <taxon>Rossellomorea</taxon>
    </lineage>
</organism>
<reference evidence="3 4" key="1">
    <citation type="submission" date="2016-09" db="EMBL/GenBank/DDBJ databases">
        <title>Bacillus aquimaris SAMM genome sequence reveals colonization and biosurfactant production capacities.</title>
        <authorList>
            <person name="Waghmode S.R."/>
            <person name="Suryavanshi M.V."/>
        </authorList>
    </citation>
    <scope>NUCLEOTIDE SEQUENCE [LARGE SCALE GENOMIC DNA]</scope>
    <source>
        <strain evidence="3 4">SAMM</strain>
    </source>
</reference>
<dbReference type="AlphaFoldDB" id="A0A1J6WS97"/>
<comment type="caution">
    <text evidence="3">The sequence shown here is derived from an EMBL/GenBank/DDBJ whole genome shotgun (WGS) entry which is preliminary data.</text>
</comment>
<gene>
    <name evidence="3" type="ORF">BHE18_08615</name>
</gene>
<feature type="coiled-coil region" evidence="1">
    <location>
        <begin position="69"/>
        <end position="96"/>
    </location>
</feature>
<keyword evidence="2" id="KW-1133">Transmembrane helix</keyword>
<keyword evidence="4" id="KW-1185">Reference proteome</keyword>
<feature type="transmembrane region" description="Helical" evidence="2">
    <location>
        <begin position="7"/>
        <end position="25"/>
    </location>
</feature>
<evidence type="ECO:0000313" key="3">
    <source>
        <dbReference type="EMBL" id="OIU71099.1"/>
    </source>
</evidence>
<dbReference type="OrthoDB" id="2939102at2"/>
<evidence type="ECO:0000256" key="1">
    <source>
        <dbReference type="SAM" id="Coils"/>
    </source>
</evidence>
<dbReference type="InterPro" id="IPR038503">
    <property type="entry name" value="SpoIIIAH_sf"/>
</dbReference>
<sequence length="185" mass="20486">MLLKKQTVWLLTMLSLVIVLSVYYITSPTQQVTDMAAEQNESGKKAADGVNKETSANGDVEVITDSAGNEMFEAMRMEVEDQRAQLREELEAKVGDPELSAEEKSAAYEQMENLRELAMTESVLETTIKTIGYDDALVRANGDSIRITVKTDKEHTKANANEIIRLVMSEVGNVKPVAVEFQPTN</sequence>